<protein>
    <recommendedName>
        <fullName evidence="4">HMA domain-containing protein</fullName>
    </recommendedName>
</protein>
<name>A0A022PX27_ERYGU</name>
<feature type="region of interest" description="Disordered" evidence="3">
    <location>
        <begin position="136"/>
        <end position="195"/>
    </location>
</feature>
<proteinExistence type="predicted"/>
<reference evidence="5 6" key="1">
    <citation type="journal article" date="2013" name="Proc. Natl. Acad. Sci. U.S.A.">
        <title>Fine-scale variation in meiotic recombination in Mimulus inferred from population shotgun sequencing.</title>
        <authorList>
            <person name="Hellsten U."/>
            <person name="Wright K.M."/>
            <person name="Jenkins J."/>
            <person name="Shu S."/>
            <person name="Yuan Y."/>
            <person name="Wessler S.R."/>
            <person name="Schmutz J."/>
            <person name="Willis J.H."/>
            <person name="Rokhsar D.S."/>
        </authorList>
    </citation>
    <scope>NUCLEOTIDE SEQUENCE [LARGE SCALE GENOMIC DNA]</scope>
    <source>
        <strain evidence="6">cv. DUN x IM62</strain>
    </source>
</reference>
<dbReference type="AlphaFoldDB" id="A0A022PX27"/>
<comment type="subcellular location">
    <subcellularLocation>
        <location evidence="1">Membrane</location>
        <topology evidence="1">Peripheral membrane protein</topology>
    </subcellularLocation>
</comment>
<evidence type="ECO:0000256" key="1">
    <source>
        <dbReference type="ARBA" id="ARBA00004170"/>
    </source>
</evidence>
<dbReference type="EMBL" id="KI632284">
    <property type="protein sequence ID" value="EYU20356.1"/>
    <property type="molecule type" value="Genomic_DNA"/>
</dbReference>
<evidence type="ECO:0000256" key="2">
    <source>
        <dbReference type="ARBA" id="ARBA00022723"/>
    </source>
</evidence>
<feature type="compositionally biased region" description="Low complexity" evidence="3">
    <location>
        <begin position="136"/>
        <end position="165"/>
    </location>
</feature>
<dbReference type="PANTHER" id="PTHR45868:SF19">
    <property type="entry name" value="HEAVY METAL-ASSOCIATED ISOPRENYLATED PLANT PROTEIN 37"/>
    <property type="match status" value="1"/>
</dbReference>
<feature type="compositionally biased region" description="Low complexity" evidence="3">
    <location>
        <begin position="49"/>
        <end position="59"/>
    </location>
</feature>
<sequence>VYQVKIDSDQQRVSVQGSVDSETLIKKLIRAGKHAEPWSHKLTQTLNQNQNQNQTQKQKPTCIKDNTKNKKPQQNPTKNIESSLRNKHKFPFNFDEDNDSVDGNDDDYGEEEMHLIRHKINQLALMKQQAEAINNAKKGGNNNGASVAAADRPNNNGKTKSNGNNNNGGGGAGPNGRKGNQMQNMTKGNIPGSGIDQKTLAALNKMKNDEGKRGSDISTMMNLAGFHGNNNHHSGIGGTAGFQQNNGAFQGGFPVVHGGHMNNPAAMMMNMDGYYNNNPASVMMNMNMQNRQQQQPQMMYNRSPFVPATTTGFYYNNYYGTVPYNLSGGEGSAAAAHMFSDENTSSCSVM</sequence>
<keyword evidence="6" id="KW-1185">Reference proteome</keyword>
<dbReference type="Proteomes" id="UP000030748">
    <property type="component" value="Unassembled WGS sequence"/>
</dbReference>
<feature type="compositionally biased region" description="Acidic residues" evidence="3">
    <location>
        <begin position="94"/>
        <end position="108"/>
    </location>
</feature>
<organism evidence="5 6">
    <name type="scientific">Erythranthe guttata</name>
    <name type="common">Yellow monkey flower</name>
    <name type="synonym">Mimulus guttatus</name>
    <dbReference type="NCBI Taxonomy" id="4155"/>
    <lineage>
        <taxon>Eukaryota</taxon>
        <taxon>Viridiplantae</taxon>
        <taxon>Streptophyta</taxon>
        <taxon>Embryophyta</taxon>
        <taxon>Tracheophyta</taxon>
        <taxon>Spermatophyta</taxon>
        <taxon>Magnoliopsida</taxon>
        <taxon>eudicotyledons</taxon>
        <taxon>Gunneridae</taxon>
        <taxon>Pentapetalae</taxon>
        <taxon>asterids</taxon>
        <taxon>lamiids</taxon>
        <taxon>Lamiales</taxon>
        <taxon>Phrymaceae</taxon>
        <taxon>Erythranthe</taxon>
    </lineage>
</organism>
<keyword evidence="2" id="KW-0479">Metal-binding</keyword>
<gene>
    <name evidence="5" type="ORF">MIMGU_mgv1a024434mg</name>
</gene>
<dbReference type="eggNOG" id="KOG1603">
    <property type="taxonomic scope" value="Eukaryota"/>
</dbReference>
<evidence type="ECO:0000313" key="6">
    <source>
        <dbReference type="Proteomes" id="UP000030748"/>
    </source>
</evidence>
<feature type="compositionally biased region" description="Gly residues" evidence="3">
    <location>
        <begin position="166"/>
        <end position="176"/>
    </location>
</feature>
<dbReference type="GO" id="GO:0046872">
    <property type="term" value="F:metal ion binding"/>
    <property type="evidence" value="ECO:0007669"/>
    <property type="project" value="UniProtKB-KW"/>
</dbReference>
<dbReference type="PROSITE" id="PS50846">
    <property type="entry name" value="HMA_2"/>
    <property type="match status" value="1"/>
</dbReference>
<feature type="region of interest" description="Disordered" evidence="3">
    <location>
        <begin position="49"/>
        <end position="108"/>
    </location>
</feature>
<evidence type="ECO:0000313" key="5">
    <source>
        <dbReference type="EMBL" id="EYU20356.1"/>
    </source>
</evidence>
<dbReference type="InterPro" id="IPR006121">
    <property type="entry name" value="HMA_dom"/>
</dbReference>
<dbReference type="GO" id="GO:0009626">
    <property type="term" value="P:plant-type hypersensitive response"/>
    <property type="evidence" value="ECO:0007669"/>
    <property type="project" value="UniProtKB-KW"/>
</dbReference>
<feature type="non-terminal residue" evidence="5">
    <location>
        <position position="1"/>
    </location>
</feature>
<accession>A0A022PX27</accession>
<dbReference type="GO" id="GO:0016020">
    <property type="term" value="C:membrane"/>
    <property type="evidence" value="ECO:0007669"/>
    <property type="project" value="UniProtKB-SubCell"/>
</dbReference>
<feature type="domain" description="HMA" evidence="4">
    <location>
        <begin position="1"/>
        <end position="36"/>
    </location>
</feature>
<evidence type="ECO:0000259" key="4">
    <source>
        <dbReference type="PROSITE" id="PS50846"/>
    </source>
</evidence>
<dbReference type="STRING" id="4155.A0A022PX27"/>
<evidence type="ECO:0000256" key="3">
    <source>
        <dbReference type="SAM" id="MobiDB-lite"/>
    </source>
</evidence>
<dbReference type="PANTHER" id="PTHR45868">
    <property type="entry name" value="HEAVY METAL-ASSOCIATED ISOPRENYLATED PLANT PROTEIN 33-RELATED"/>
    <property type="match status" value="1"/>
</dbReference>